<keyword evidence="3" id="KW-1185">Reference proteome</keyword>
<accession>A0A840PHA2</accession>
<dbReference type="InterPro" id="IPR029016">
    <property type="entry name" value="GAF-like_dom_sf"/>
</dbReference>
<dbReference type="SUPFAM" id="SSF55781">
    <property type="entry name" value="GAF domain-like"/>
    <property type="match status" value="1"/>
</dbReference>
<dbReference type="EMBL" id="JACHGN010000017">
    <property type="protein sequence ID" value="MBB5137303.1"/>
    <property type="molecule type" value="Genomic_DNA"/>
</dbReference>
<evidence type="ECO:0000313" key="3">
    <source>
        <dbReference type="Proteomes" id="UP000578449"/>
    </source>
</evidence>
<feature type="domain" description="IclR-ED" evidence="1">
    <location>
        <begin position="29"/>
        <end position="210"/>
    </location>
</feature>
<comment type="caution">
    <text evidence="2">The sequence shown here is derived from an EMBL/GenBank/DDBJ whole genome shotgun (WGS) entry which is preliminary data.</text>
</comment>
<name>A0A840PHA2_9ACTN</name>
<reference evidence="2 3" key="1">
    <citation type="submission" date="2020-08" db="EMBL/GenBank/DDBJ databases">
        <title>Genomic Encyclopedia of Type Strains, Phase IV (KMG-IV): sequencing the most valuable type-strain genomes for metagenomic binning, comparative biology and taxonomic classification.</title>
        <authorList>
            <person name="Goeker M."/>
        </authorList>
    </citation>
    <scope>NUCLEOTIDE SEQUENCE [LARGE SCALE GENOMIC DNA]</scope>
    <source>
        <strain evidence="2 3">DSM 45615</strain>
    </source>
</reference>
<dbReference type="PROSITE" id="PS51078">
    <property type="entry name" value="ICLR_ED"/>
    <property type="match status" value="1"/>
</dbReference>
<evidence type="ECO:0000313" key="2">
    <source>
        <dbReference type="EMBL" id="MBB5137303.1"/>
    </source>
</evidence>
<dbReference type="Gene3D" id="3.30.450.40">
    <property type="match status" value="1"/>
</dbReference>
<dbReference type="InterPro" id="IPR050707">
    <property type="entry name" value="HTH_MetabolicPath_Reg"/>
</dbReference>
<dbReference type="Pfam" id="PF01614">
    <property type="entry name" value="IclR_C"/>
    <property type="match status" value="1"/>
</dbReference>
<sequence length="214" mass="22634">MAPQYLVSLVRVGLAEQEQPSGFYKFGPATRRLGIEALRQGDEVGIATKHAIALRDRTQHTTNLSTWSDAGPVIIRWDYGAYPLPITVRVGSTLPLIDSSVGRVYLAHLPSALTMPVLRAQQERGVSSTLASEHLEAVLYEVRKSGFSITKGGVIPGLSAIAAPVFASGPGVALALGIAVPTHILTASIERSLIAELTSTAESITRDLGGDLPT</sequence>
<gene>
    <name evidence="2" type="ORF">HNP84_007055</name>
</gene>
<evidence type="ECO:0000259" key="1">
    <source>
        <dbReference type="PROSITE" id="PS51078"/>
    </source>
</evidence>
<dbReference type="Proteomes" id="UP000578449">
    <property type="component" value="Unassembled WGS sequence"/>
</dbReference>
<dbReference type="PANTHER" id="PTHR30136">
    <property type="entry name" value="HELIX-TURN-HELIX TRANSCRIPTIONAL REGULATOR, ICLR FAMILY"/>
    <property type="match status" value="1"/>
</dbReference>
<dbReference type="GO" id="GO:0045892">
    <property type="term" value="P:negative regulation of DNA-templated transcription"/>
    <property type="evidence" value="ECO:0007669"/>
    <property type="project" value="TreeGrafter"/>
</dbReference>
<keyword evidence="2" id="KW-0238">DNA-binding</keyword>
<dbReference type="RefSeq" id="WP_185054222.1">
    <property type="nucleotide sequence ID" value="NZ_BAABIX010000012.1"/>
</dbReference>
<dbReference type="PANTHER" id="PTHR30136:SF8">
    <property type="entry name" value="TRANSCRIPTIONAL REGULATORY PROTEIN"/>
    <property type="match status" value="1"/>
</dbReference>
<dbReference type="GO" id="GO:0003677">
    <property type="term" value="F:DNA binding"/>
    <property type="evidence" value="ECO:0007669"/>
    <property type="project" value="UniProtKB-KW"/>
</dbReference>
<dbReference type="GO" id="GO:0003700">
    <property type="term" value="F:DNA-binding transcription factor activity"/>
    <property type="evidence" value="ECO:0007669"/>
    <property type="project" value="TreeGrafter"/>
</dbReference>
<organism evidence="2 3">
    <name type="scientific">Thermocatellispora tengchongensis</name>
    <dbReference type="NCBI Taxonomy" id="1073253"/>
    <lineage>
        <taxon>Bacteria</taxon>
        <taxon>Bacillati</taxon>
        <taxon>Actinomycetota</taxon>
        <taxon>Actinomycetes</taxon>
        <taxon>Streptosporangiales</taxon>
        <taxon>Streptosporangiaceae</taxon>
        <taxon>Thermocatellispora</taxon>
    </lineage>
</organism>
<dbReference type="AlphaFoldDB" id="A0A840PHA2"/>
<proteinExistence type="predicted"/>
<dbReference type="InterPro" id="IPR014757">
    <property type="entry name" value="Tscrpt_reg_IclR_C"/>
</dbReference>
<protein>
    <submittedName>
        <fullName evidence="2">DNA-binding IclR family transcriptional regulator</fullName>
    </submittedName>
</protein>